<dbReference type="GO" id="GO:0009401">
    <property type="term" value="P:phosphoenolpyruvate-dependent sugar phosphotransferase system"/>
    <property type="evidence" value="ECO:0007669"/>
    <property type="project" value="InterPro"/>
</dbReference>
<keyword evidence="1" id="KW-0808">Transferase</keyword>
<dbReference type="GO" id="GO:0016740">
    <property type="term" value="F:transferase activity"/>
    <property type="evidence" value="ECO:0007669"/>
    <property type="project" value="UniProtKB-KW"/>
</dbReference>
<dbReference type="InterPro" id="IPR004701">
    <property type="entry name" value="PTS_EIIA_man-typ"/>
</dbReference>
<dbReference type="InterPro" id="IPR051471">
    <property type="entry name" value="Bacterial_PTS_sugar_comp"/>
</dbReference>
<dbReference type="Gene3D" id="3.40.50.510">
    <property type="entry name" value="Phosphotransferase system, mannose-type IIA component"/>
    <property type="match status" value="1"/>
</dbReference>
<name>A0A930W004_9ACTN</name>
<comment type="caution">
    <text evidence="3">The sequence shown here is derived from an EMBL/GenBank/DDBJ whole genome shotgun (WGS) entry which is preliminary data.</text>
</comment>
<evidence type="ECO:0000313" key="3">
    <source>
        <dbReference type="EMBL" id="MBF4807908.1"/>
    </source>
</evidence>
<dbReference type="PANTHER" id="PTHR33799">
    <property type="entry name" value="PTS PERMEASE-RELATED-RELATED"/>
    <property type="match status" value="1"/>
</dbReference>
<feature type="domain" description="PTS EIIA type-4" evidence="2">
    <location>
        <begin position="1"/>
        <end position="69"/>
    </location>
</feature>
<dbReference type="PROSITE" id="PS51096">
    <property type="entry name" value="PTS_EIIA_TYPE_4"/>
    <property type="match status" value="1"/>
</dbReference>
<dbReference type="Proteomes" id="UP000698335">
    <property type="component" value="Unassembled WGS sequence"/>
</dbReference>
<organism evidence="3 4">
    <name type="scientific">Lancefieldella rimae</name>
    <dbReference type="NCBI Taxonomy" id="1383"/>
    <lineage>
        <taxon>Bacteria</taxon>
        <taxon>Bacillati</taxon>
        <taxon>Actinomycetota</taxon>
        <taxon>Coriobacteriia</taxon>
        <taxon>Coriobacteriales</taxon>
        <taxon>Atopobiaceae</taxon>
        <taxon>Lancefieldella</taxon>
    </lineage>
</organism>
<dbReference type="Pfam" id="PF03610">
    <property type="entry name" value="EIIA-man"/>
    <property type="match status" value="1"/>
</dbReference>
<reference evidence="3" key="1">
    <citation type="submission" date="2020-04" db="EMBL/GenBank/DDBJ databases">
        <title>Deep metagenomics examines the oral microbiome during advanced dental caries in children, revealing novel taxa and co-occurrences with host molecules.</title>
        <authorList>
            <person name="Baker J.L."/>
            <person name="Morton J.T."/>
            <person name="Dinis M."/>
            <person name="Alvarez R."/>
            <person name="Tran N.C."/>
            <person name="Knight R."/>
            <person name="Edlund A."/>
        </authorList>
    </citation>
    <scope>NUCLEOTIDE SEQUENCE</scope>
    <source>
        <strain evidence="3">JCVI_38_bin.5</strain>
    </source>
</reference>
<feature type="non-terminal residue" evidence="3">
    <location>
        <position position="69"/>
    </location>
</feature>
<dbReference type="EMBL" id="JABZGW010000165">
    <property type="protein sequence ID" value="MBF4807908.1"/>
    <property type="molecule type" value="Genomic_DNA"/>
</dbReference>
<evidence type="ECO:0000313" key="4">
    <source>
        <dbReference type="Proteomes" id="UP000698335"/>
    </source>
</evidence>
<evidence type="ECO:0000256" key="1">
    <source>
        <dbReference type="ARBA" id="ARBA00022679"/>
    </source>
</evidence>
<dbReference type="AlphaFoldDB" id="A0A930W004"/>
<protein>
    <submittedName>
        <fullName evidence="3">PTS mannose/fructose/sorbose transporter subunit IIAB</fullName>
    </submittedName>
</protein>
<dbReference type="GO" id="GO:0016020">
    <property type="term" value="C:membrane"/>
    <property type="evidence" value="ECO:0007669"/>
    <property type="project" value="InterPro"/>
</dbReference>
<dbReference type="PANTHER" id="PTHR33799:SF1">
    <property type="entry name" value="PTS SYSTEM MANNOSE-SPECIFIC EIIAB COMPONENT-RELATED"/>
    <property type="match status" value="1"/>
</dbReference>
<evidence type="ECO:0000259" key="2">
    <source>
        <dbReference type="PROSITE" id="PS51096"/>
    </source>
</evidence>
<proteinExistence type="predicted"/>
<accession>A0A930W004</accession>
<dbReference type="SUPFAM" id="SSF53062">
    <property type="entry name" value="PTS system fructose IIA component-like"/>
    <property type="match status" value="1"/>
</dbReference>
<dbReference type="InterPro" id="IPR036662">
    <property type="entry name" value="PTS_EIIA_man-typ_sf"/>
</dbReference>
<sequence length="69" mass="7351">MKQIILASHGNLAEGAVDTVRMIVGDVSNIHAVTLQRDDTDSIKSKLNDLIATFDPADAVFILTDVLGS</sequence>
<gene>
    <name evidence="3" type="ORF">HXK26_04360</name>
</gene>